<dbReference type="InterPro" id="IPR025324">
    <property type="entry name" value="DUF4230"/>
</dbReference>
<keyword evidence="3" id="KW-1185">Reference proteome</keyword>
<protein>
    <submittedName>
        <fullName evidence="2">DUF4230 domain-containing protein</fullName>
    </submittedName>
</protein>
<keyword evidence="1" id="KW-0812">Transmembrane</keyword>
<evidence type="ECO:0000313" key="2">
    <source>
        <dbReference type="EMBL" id="MCT7978826.1"/>
    </source>
</evidence>
<dbReference type="Pfam" id="PF14014">
    <property type="entry name" value="DUF4230"/>
    <property type="match status" value="1"/>
</dbReference>
<evidence type="ECO:0000313" key="3">
    <source>
        <dbReference type="Proteomes" id="UP001525961"/>
    </source>
</evidence>
<gene>
    <name evidence="2" type="ORF">NG792_14015</name>
</gene>
<keyword evidence="1" id="KW-0472">Membrane</keyword>
<feature type="transmembrane region" description="Helical" evidence="1">
    <location>
        <begin position="20"/>
        <end position="38"/>
    </location>
</feature>
<name>A0ABT2N8M3_9CYAN</name>
<sequence length="234" mass="26269">MNSSTSKRNQLGKVFENPLFQKIILTILGFFLIQVLLFQLSGAVRSTLYVITHVLLPSNQTTVEIRNIIIGGLHDINELTTTEMSTKATVDFKEDRIFFGRIPFGDTHVVYEAVGTVQAGIDLDQLDVKKIDVAKHKVRLVLPPPRLMKAFLDVEGSHVVVHFRRWFGRPVESDLQEQAQREALALIKKEACANKILDNANQQAKKLVENILHSSGYQEVIIDTQPPGINSCQV</sequence>
<reference evidence="2 3" key="1">
    <citation type="journal article" date="2022" name="Front. Microbiol.">
        <title>High genomic differentiation and limited gene flow indicate recent cryptic speciation within the genus Laspinema (cyanobacteria).</title>
        <authorList>
            <person name="Stanojkovic A."/>
            <person name="Skoupy S."/>
            <person name="Skaloud P."/>
            <person name="Dvorak P."/>
        </authorList>
    </citation>
    <scope>NUCLEOTIDE SEQUENCE [LARGE SCALE GENOMIC DNA]</scope>
    <source>
        <strain evidence="2 3">D3b</strain>
    </source>
</reference>
<proteinExistence type="predicted"/>
<keyword evidence="1" id="KW-1133">Transmembrane helix</keyword>
<dbReference type="Proteomes" id="UP001525961">
    <property type="component" value="Unassembled WGS sequence"/>
</dbReference>
<evidence type="ECO:0000256" key="1">
    <source>
        <dbReference type="SAM" id="Phobius"/>
    </source>
</evidence>
<accession>A0ABT2N8M3</accession>
<organism evidence="2 3">
    <name type="scientific">Laspinema olomoucense D3b</name>
    <dbReference type="NCBI Taxonomy" id="2953688"/>
    <lineage>
        <taxon>Bacteria</taxon>
        <taxon>Bacillati</taxon>
        <taxon>Cyanobacteriota</taxon>
        <taxon>Cyanophyceae</taxon>
        <taxon>Oscillatoriophycideae</taxon>
        <taxon>Oscillatoriales</taxon>
        <taxon>Laspinemataceae</taxon>
        <taxon>Laspinema</taxon>
        <taxon>Laspinema olomoucense</taxon>
    </lineage>
</organism>
<comment type="caution">
    <text evidence="2">The sequence shown here is derived from an EMBL/GenBank/DDBJ whole genome shotgun (WGS) entry which is preliminary data.</text>
</comment>
<dbReference type="EMBL" id="JAMXFA010000016">
    <property type="protein sequence ID" value="MCT7978826.1"/>
    <property type="molecule type" value="Genomic_DNA"/>
</dbReference>
<dbReference type="RefSeq" id="WP_261235800.1">
    <property type="nucleotide sequence ID" value="NZ_JAMXFA010000016.1"/>
</dbReference>